<protein>
    <recommendedName>
        <fullName evidence="1">FAS1-like dehydratase domain-containing protein</fullName>
    </recommendedName>
</protein>
<accession>A0A051TZU8</accession>
<dbReference type="CDD" id="cd03441">
    <property type="entry name" value="R_hydratase_like"/>
    <property type="match status" value="1"/>
</dbReference>
<dbReference type="Pfam" id="PF13452">
    <property type="entry name" value="FAS1_DH_region"/>
    <property type="match status" value="1"/>
</dbReference>
<name>A0A051TZU8_9MYCO</name>
<dbReference type="SUPFAM" id="SSF54637">
    <property type="entry name" value="Thioesterase/thiol ester dehydrase-isomerase"/>
    <property type="match status" value="1"/>
</dbReference>
<dbReference type="InterPro" id="IPR039569">
    <property type="entry name" value="FAS1-like_DH_region"/>
</dbReference>
<dbReference type="InterPro" id="IPR029069">
    <property type="entry name" value="HotDog_dom_sf"/>
</dbReference>
<evidence type="ECO:0000259" key="1">
    <source>
        <dbReference type="Pfam" id="PF13452"/>
    </source>
</evidence>
<evidence type="ECO:0000313" key="2">
    <source>
        <dbReference type="EMBL" id="KBZ61876.1"/>
    </source>
</evidence>
<dbReference type="EMBL" id="JLXW01000008">
    <property type="protein sequence ID" value="KBZ61876.1"/>
    <property type="molecule type" value="Genomic_DNA"/>
</dbReference>
<dbReference type="AlphaFoldDB" id="A0A051TZU8"/>
<gene>
    <name evidence="2" type="ORF">K875_02795</name>
</gene>
<keyword evidence="3" id="KW-1185">Reference proteome</keyword>
<dbReference type="PATRIC" id="fig|1324261.3.peg.2813"/>
<dbReference type="Gene3D" id="3.10.129.10">
    <property type="entry name" value="Hotdog Thioesterase"/>
    <property type="match status" value="1"/>
</dbReference>
<sequence>MSEDSLIDAESASRVGTVAASATGEVNRRDWQRWAAAVGDHNPLYFDPDHARANGYRDIICPPLFLQYAILGVSSLGSLRPDGSSGAVSGGLAFPRAPKRMAGGESFTFHLPAYHRDEIEMVRTIASIVEKQGRSGKFVLVTWHTVYRNQHDDLLAEASTSMIARP</sequence>
<dbReference type="RefSeq" id="WP_044485479.1">
    <property type="nucleotide sequence ID" value="NZ_KK328284.1"/>
</dbReference>
<reference evidence="2 3" key="1">
    <citation type="submission" date="2014-04" db="EMBL/GenBank/DDBJ databases">
        <title>The Genome Sequence of Mycobacterium tuberculosis TKK-01-0051.</title>
        <authorList>
            <consortium name="The Broad Institute Genomics Platform"/>
            <consortium name="The Broad Institute Genome Sequencing Center for Infectious Disease"/>
            <person name="Earl A.M."/>
            <person name="Cohen K."/>
            <person name="Pym A."/>
            <person name="Bishai W."/>
            <person name="Maharaj K."/>
            <person name="Desjardins C."/>
            <person name="Abeel T."/>
            <person name="Young S."/>
            <person name="Zeng Q."/>
            <person name="Gargeya S."/>
            <person name="Abouelleil A."/>
            <person name="Alvarado L."/>
            <person name="Chapman S.B."/>
            <person name="Gainer-Dewar J."/>
            <person name="Goldberg J."/>
            <person name="Griggs A."/>
            <person name="Gujja S."/>
            <person name="Hansen M."/>
            <person name="Howarth C."/>
            <person name="Imamovic A."/>
            <person name="Larimer J."/>
            <person name="Murphy C."/>
            <person name="Naylor J."/>
            <person name="Pearson M."/>
            <person name="Poon T.W."/>
            <person name="Priest M."/>
            <person name="Roberts A."/>
            <person name="Saif S."/>
            <person name="Shea T."/>
            <person name="Sykes S."/>
            <person name="Wortman J."/>
            <person name="Nusbaum C."/>
            <person name="Birren B."/>
        </authorList>
    </citation>
    <scope>NUCLEOTIDE SEQUENCE [LARGE SCALE GENOMIC DNA]</scope>
    <source>
        <strain evidence="2 3">TKK-01-0051</strain>
    </source>
</reference>
<dbReference type="Proteomes" id="UP000025947">
    <property type="component" value="Unassembled WGS sequence"/>
</dbReference>
<comment type="caution">
    <text evidence="2">The sequence shown here is derived from an EMBL/GenBank/DDBJ whole genome shotgun (WGS) entry which is preliminary data.</text>
</comment>
<evidence type="ECO:0000313" key="3">
    <source>
        <dbReference type="Proteomes" id="UP000025947"/>
    </source>
</evidence>
<dbReference type="HOGENOM" id="CLU_1592770_0_0_11"/>
<feature type="domain" description="FAS1-like dehydratase" evidence="1">
    <location>
        <begin position="15"/>
        <end position="157"/>
    </location>
</feature>
<proteinExistence type="predicted"/>
<organism evidence="2 3">
    <name type="scientific">Mycobacterium [tuberculosis] TKK-01-0051</name>
    <dbReference type="NCBI Taxonomy" id="1324261"/>
    <lineage>
        <taxon>Bacteria</taxon>
        <taxon>Bacillati</taxon>
        <taxon>Actinomycetota</taxon>
        <taxon>Actinomycetes</taxon>
        <taxon>Mycobacteriales</taxon>
        <taxon>Mycobacteriaceae</taxon>
        <taxon>Mycobacterium</taxon>
        <taxon>Mycobacterium avium complex (MAC)</taxon>
    </lineage>
</organism>